<protein>
    <submittedName>
        <fullName evidence="2">Uncharacterized protein</fullName>
    </submittedName>
</protein>
<dbReference type="RefSeq" id="WP_376806548.1">
    <property type="nucleotide sequence ID" value="NZ_JBHTAC010000010.1"/>
</dbReference>
<evidence type="ECO:0000256" key="1">
    <source>
        <dbReference type="SAM" id="MobiDB-lite"/>
    </source>
</evidence>
<gene>
    <name evidence="2" type="ORF">ACFQO7_12710</name>
</gene>
<name>A0ABW2GWV2_9ACTN</name>
<comment type="caution">
    <text evidence="2">The sequence shown here is derived from an EMBL/GenBank/DDBJ whole genome shotgun (WGS) entry which is preliminary data.</text>
</comment>
<dbReference type="Proteomes" id="UP001596392">
    <property type="component" value="Unassembled WGS sequence"/>
</dbReference>
<dbReference type="EMBL" id="JBHTAC010000010">
    <property type="protein sequence ID" value="MFC7243340.1"/>
    <property type="molecule type" value="Genomic_DNA"/>
</dbReference>
<evidence type="ECO:0000313" key="2">
    <source>
        <dbReference type="EMBL" id="MFC7243340.1"/>
    </source>
</evidence>
<feature type="compositionally biased region" description="Polar residues" evidence="1">
    <location>
        <begin position="1"/>
        <end position="15"/>
    </location>
</feature>
<accession>A0ABW2GWV2</accession>
<sequence>MTVTADSTGHAQQPSSEDRPPAAPRRGLPMNLRLPAFGAEVAANVRLLERTSQWHWSSDTMTLKIIRDRLLHDMRLCR</sequence>
<keyword evidence="3" id="KW-1185">Reference proteome</keyword>
<evidence type="ECO:0000313" key="3">
    <source>
        <dbReference type="Proteomes" id="UP001596392"/>
    </source>
</evidence>
<proteinExistence type="predicted"/>
<organism evidence="2 3">
    <name type="scientific">Catellatospora aurea</name>
    <dbReference type="NCBI Taxonomy" id="1337874"/>
    <lineage>
        <taxon>Bacteria</taxon>
        <taxon>Bacillati</taxon>
        <taxon>Actinomycetota</taxon>
        <taxon>Actinomycetes</taxon>
        <taxon>Micromonosporales</taxon>
        <taxon>Micromonosporaceae</taxon>
        <taxon>Catellatospora</taxon>
    </lineage>
</organism>
<feature type="region of interest" description="Disordered" evidence="1">
    <location>
        <begin position="1"/>
        <end position="28"/>
    </location>
</feature>
<reference evidence="3" key="1">
    <citation type="journal article" date="2019" name="Int. J. Syst. Evol. Microbiol.">
        <title>The Global Catalogue of Microorganisms (GCM) 10K type strain sequencing project: providing services to taxonomists for standard genome sequencing and annotation.</title>
        <authorList>
            <consortium name="The Broad Institute Genomics Platform"/>
            <consortium name="The Broad Institute Genome Sequencing Center for Infectious Disease"/>
            <person name="Wu L."/>
            <person name="Ma J."/>
        </authorList>
    </citation>
    <scope>NUCLEOTIDE SEQUENCE [LARGE SCALE GENOMIC DNA]</scope>
    <source>
        <strain evidence="3">CGMCC 1.9106</strain>
    </source>
</reference>